<dbReference type="EMBL" id="LRPN01000047">
    <property type="protein sequence ID" value="KWZ83037.1"/>
    <property type="molecule type" value="Genomic_DNA"/>
</dbReference>
<reference evidence="4" key="1">
    <citation type="submission" date="2015-01" db="EMBL/GenBank/DDBJ databases">
        <title>Comparative genome analysis of Bacillus coagulans HM-08, Clostridium butyricum HM-68, Bacillus subtilis HM-66 and Bacillus licheniformis BL-09.</title>
        <authorList>
            <person name="Zhang H."/>
        </authorList>
    </citation>
    <scope>NUCLEOTIDE SEQUENCE [LARGE SCALE GENOMIC DNA]</scope>
    <source>
        <strain evidence="4">HM-08</strain>
    </source>
</reference>
<sequence length="503" mass="58868">MSKDSKLRQEHDNVLSFVPTGEYYFNKGVQAYDRHDIKKALKYMQRAAQLDPYDPVIACQLAIIYTHCEAFRKAIDIFRHILAKLDPGMVECHYFIANNYADLGFFNEALYHARKYLELDPFGEYREEAEELIYVLDLEEEDETGAISYEQDELMARQEEARRYLEAGHFDTALSELHKLIKKYPDFWSAYNNMALACFYLGQTEKAVEVLMDLLEKNPGNLHALCNLAVFYYHKRDDEKLEQILRGLEKVRPVLLDHQYKLGATFAIVGRYEEAYLWLNRLKKVGFDGDASFYYWLSRAAYHTNRQQAAEAAWEQLVELNPEKKGCEPWNREMEKKMNEKNVQFILDRLNSTELPERFFGIFMIGLSSNRSDIVSHPDFKPLDDFTLTEKIYLAHVLESDIRESFDPDEVFVRGHNIACILHSHYGPMFPGYTNLMLAWFSIFLTGLKRGERFQNESGFAAAIDYLWHHQKGDKVSQQAIAREYRISVSTLRKYANRIKSLL</sequence>
<evidence type="ECO:0000313" key="6">
    <source>
        <dbReference type="Proteomes" id="UP000032024"/>
    </source>
</evidence>
<evidence type="ECO:0000313" key="7">
    <source>
        <dbReference type="Proteomes" id="UP000070376"/>
    </source>
</evidence>
<reference evidence="5" key="4">
    <citation type="submission" date="2016-01" db="EMBL/GenBank/DDBJ databases">
        <authorList>
            <person name="Oliw E.H."/>
        </authorList>
    </citation>
    <scope>NUCLEOTIDE SEQUENCE [LARGE SCALE GENOMIC DNA]</scope>
    <source>
        <strain evidence="5">GED7749B</strain>
    </source>
</reference>
<accession>A0A0C5CE91</accession>
<dbReference type="PANTHER" id="PTHR45586:SF1">
    <property type="entry name" value="LIPOPOLYSACCHARIDE ASSEMBLY PROTEIN B"/>
    <property type="match status" value="1"/>
</dbReference>
<dbReference type="InterPro" id="IPR011990">
    <property type="entry name" value="TPR-like_helical_dom_sf"/>
</dbReference>
<reference evidence="6" key="2">
    <citation type="submission" date="2015-01" db="EMBL/GenBank/DDBJ databases">
        <title>Comparative genome analysis of Bacillus coagulans HM-08, Clostridium butyricum HM-68, Bacillus subtilis HM-66 and Bacillus paralicheniformis BL-09.</title>
        <authorList>
            <person name="Zhang H."/>
        </authorList>
    </citation>
    <scope>NUCLEOTIDE SEQUENCE [LARGE SCALE GENOMIC DNA]</scope>
    <source>
        <strain evidence="6">HM-08</strain>
    </source>
</reference>
<dbReference type="Proteomes" id="UP000032024">
    <property type="component" value="Chromosome"/>
</dbReference>
<dbReference type="Pfam" id="PF13432">
    <property type="entry name" value="TPR_16"/>
    <property type="match status" value="1"/>
</dbReference>
<protein>
    <submittedName>
        <fullName evidence="5">Tetratricopeptide repeat protein</fullName>
    </submittedName>
</protein>
<dbReference type="InterPro" id="IPR013105">
    <property type="entry name" value="TPR_2"/>
</dbReference>
<dbReference type="EMBL" id="CP010525">
    <property type="protein sequence ID" value="AJO23900.1"/>
    <property type="molecule type" value="Genomic_DNA"/>
</dbReference>
<organism evidence="5 7">
    <name type="scientific">Heyndrickxia coagulans</name>
    <name type="common">Weizmannia coagulans</name>
    <dbReference type="NCBI Taxonomy" id="1398"/>
    <lineage>
        <taxon>Bacteria</taxon>
        <taxon>Bacillati</taxon>
        <taxon>Bacillota</taxon>
        <taxon>Bacilli</taxon>
        <taxon>Bacillales</taxon>
        <taxon>Bacillaceae</taxon>
        <taxon>Heyndrickxia</taxon>
    </lineage>
</organism>
<dbReference type="SUPFAM" id="SSF48452">
    <property type="entry name" value="TPR-like"/>
    <property type="match status" value="2"/>
</dbReference>
<evidence type="ECO:0000256" key="3">
    <source>
        <dbReference type="PROSITE-ProRule" id="PRU00339"/>
    </source>
</evidence>
<evidence type="ECO:0000313" key="4">
    <source>
        <dbReference type="EMBL" id="AJO23900.1"/>
    </source>
</evidence>
<dbReference type="GeneID" id="93260554"/>
<evidence type="ECO:0000256" key="1">
    <source>
        <dbReference type="ARBA" id="ARBA00022737"/>
    </source>
</evidence>
<dbReference type="STRING" id="1398.AB434_2212"/>
<dbReference type="Pfam" id="PF07719">
    <property type="entry name" value="TPR_2"/>
    <property type="match status" value="1"/>
</dbReference>
<dbReference type="Proteomes" id="UP000070376">
    <property type="component" value="Unassembled WGS sequence"/>
</dbReference>
<keyword evidence="6" id="KW-1185">Reference proteome</keyword>
<keyword evidence="2 3" id="KW-0802">TPR repeat</keyword>
<evidence type="ECO:0000256" key="2">
    <source>
        <dbReference type="ARBA" id="ARBA00022803"/>
    </source>
</evidence>
<dbReference type="PANTHER" id="PTHR45586">
    <property type="entry name" value="TPR REPEAT-CONTAINING PROTEIN PA4667"/>
    <property type="match status" value="1"/>
</dbReference>
<gene>
    <name evidence="5" type="ORF">HMPREF3213_01522</name>
    <name evidence="4" type="ORF">SB48_HM08orf04957</name>
</gene>
<feature type="repeat" description="TPR" evidence="3">
    <location>
        <begin position="21"/>
        <end position="54"/>
    </location>
</feature>
<dbReference type="SMART" id="SM00028">
    <property type="entry name" value="TPR"/>
    <property type="match status" value="5"/>
</dbReference>
<dbReference type="InterPro" id="IPR019734">
    <property type="entry name" value="TPR_rpt"/>
</dbReference>
<dbReference type="PATRIC" id="fig|1398.18.peg.3070"/>
<dbReference type="AlphaFoldDB" id="A0A0C5CE91"/>
<dbReference type="InterPro" id="IPR051012">
    <property type="entry name" value="CellSynth/LPSAsmb/PSIAsmb"/>
</dbReference>
<keyword evidence="1" id="KW-0677">Repeat</keyword>
<dbReference type="Pfam" id="PF13181">
    <property type="entry name" value="TPR_8"/>
    <property type="match status" value="1"/>
</dbReference>
<dbReference type="PROSITE" id="PS50005">
    <property type="entry name" value="TPR"/>
    <property type="match status" value="1"/>
</dbReference>
<name>A0A0C5CE91_HEYCO</name>
<proteinExistence type="predicted"/>
<dbReference type="RefSeq" id="WP_014095826.1">
    <property type="nucleotide sequence ID" value="NZ_CP010525.1"/>
</dbReference>
<evidence type="ECO:0000313" key="5">
    <source>
        <dbReference type="EMBL" id="KWZ83037.1"/>
    </source>
</evidence>
<dbReference type="Gene3D" id="1.25.40.10">
    <property type="entry name" value="Tetratricopeptide repeat domain"/>
    <property type="match status" value="3"/>
</dbReference>
<reference evidence="7" key="3">
    <citation type="submission" date="2016-01" db="EMBL/GenBank/DDBJ databases">
        <authorList>
            <person name="Mitreva M."/>
            <person name="Pepin K.H."/>
            <person name="Mihindukulasuriya K.A."/>
            <person name="Fulton R."/>
            <person name="Fronick C."/>
            <person name="O'Laughlin M."/>
            <person name="Miner T."/>
            <person name="Herter B."/>
            <person name="Rosa B.A."/>
            <person name="Cordes M."/>
            <person name="Tomlinson C."/>
            <person name="Wollam A."/>
            <person name="Palsikar V.B."/>
            <person name="Mardis E.R."/>
            <person name="Wilson R.K."/>
        </authorList>
    </citation>
    <scope>NUCLEOTIDE SEQUENCE [LARGE SCALE GENOMIC DNA]</scope>
    <source>
        <strain evidence="7">GED7749B</strain>
    </source>
</reference>